<dbReference type="STRING" id="76947.GCA_002080435_02580"/>
<dbReference type="PATRIC" id="fig|1219045.3.peg.1492"/>
<accession>A0A086PBI2</accession>
<dbReference type="SUPFAM" id="SSF53335">
    <property type="entry name" value="S-adenosyl-L-methionine-dependent methyltransferases"/>
    <property type="match status" value="1"/>
</dbReference>
<evidence type="ECO:0000313" key="2">
    <source>
        <dbReference type="Proteomes" id="UP000024284"/>
    </source>
</evidence>
<gene>
    <name evidence="1" type="ORF">BV98_001462</name>
</gene>
<name>A0A086PBI2_SPHHM</name>
<proteinExistence type="predicted"/>
<dbReference type="InterPro" id="IPR029063">
    <property type="entry name" value="SAM-dependent_MTases_sf"/>
</dbReference>
<organism evidence="1 2">
    <name type="scientific">Sphingobium herbicidovorans (strain ATCC 700291 / DSM 11019 / CCUG 56400 / KCTC 2939 / LMG 18315 / NBRC 16415 / MH)</name>
    <name type="common">Sphingomonas herbicidovorans</name>
    <dbReference type="NCBI Taxonomy" id="1219045"/>
    <lineage>
        <taxon>Bacteria</taxon>
        <taxon>Pseudomonadati</taxon>
        <taxon>Pseudomonadota</taxon>
        <taxon>Alphaproteobacteria</taxon>
        <taxon>Sphingomonadales</taxon>
        <taxon>Sphingomonadaceae</taxon>
        <taxon>Sphingobium</taxon>
    </lineage>
</organism>
<reference evidence="1" key="1">
    <citation type="submission" date="2014-08" db="EMBL/GenBank/DDBJ databases">
        <title>Draft genome sequences of Sphingobium herbicidovorans.</title>
        <authorList>
            <person name="Gan H.M."/>
            <person name="Gan H.Y."/>
            <person name="Savka M.A."/>
        </authorList>
    </citation>
    <scope>NUCLEOTIDE SEQUENCE [LARGE SCALE GENOMIC DNA]</scope>
    <source>
        <strain evidence="1">NBRC 16415</strain>
    </source>
</reference>
<dbReference type="eggNOG" id="COG2813">
    <property type="taxonomic scope" value="Bacteria"/>
</dbReference>
<dbReference type="EMBL" id="JFZA02000011">
    <property type="protein sequence ID" value="KFG90750.1"/>
    <property type="molecule type" value="Genomic_DNA"/>
</dbReference>
<dbReference type="Proteomes" id="UP000024284">
    <property type="component" value="Unassembled WGS sequence"/>
</dbReference>
<keyword evidence="2" id="KW-1185">Reference proteome</keyword>
<evidence type="ECO:0000313" key="1">
    <source>
        <dbReference type="EMBL" id="KFG90750.1"/>
    </source>
</evidence>
<comment type="caution">
    <text evidence="1">The sequence shown here is derived from an EMBL/GenBank/DDBJ whole genome shotgun (WGS) entry which is preliminary data.</text>
</comment>
<dbReference type="RefSeq" id="WP_197053209.1">
    <property type="nucleotide sequence ID" value="NZ_BCZD01000024.1"/>
</dbReference>
<sequence length="248" mass="28153">MTDRVTGQNRSTAVMQRRRVAPDSLDYFPTPPFATRALCEFLENVVEEPIELQRAWEPACGELHMVRPLREYFADVRASDVHAYGDNELIDFPFTGGMEPQTDWVITNPPFKLAEAFIQTGLRVAGRGVAMLLRGAFLEGQDRYATLFDKTPPDYVLQFVERVAMLEGRLIRYGDLDPFAEKAGTRVSTATSYCWFVWLGSGFEQRDTRLRWIAPCRRRLERPGDYPDYSHMLAADANGGGLFAERAA</sequence>
<evidence type="ECO:0008006" key="3">
    <source>
        <dbReference type="Google" id="ProtNLM"/>
    </source>
</evidence>
<protein>
    <recommendedName>
        <fullName evidence="3">Methyltransferase</fullName>
    </recommendedName>
</protein>
<dbReference type="AlphaFoldDB" id="A0A086PBI2"/>